<evidence type="ECO:0000313" key="2">
    <source>
        <dbReference type="EMBL" id="GJE91242.1"/>
    </source>
</evidence>
<reference evidence="2 3" key="1">
    <citation type="submission" date="2021-08" db="EMBL/GenBank/DDBJ databases">
        <title>Draft Genome Sequence of Phanerochaete sordida strain YK-624.</title>
        <authorList>
            <person name="Mori T."/>
            <person name="Dohra H."/>
            <person name="Suzuki T."/>
            <person name="Kawagishi H."/>
            <person name="Hirai H."/>
        </authorList>
    </citation>
    <scope>NUCLEOTIDE SEQUENCE [LARGE SCALE GENOMIC DNA]</scope>
    <source>
        <strain evidence="2 3">YK-624</strain>
    </source>
</reference>
<evidence type="ECO:0000256" key="1">
    <source>
        <dbReference type="SAM" id="MobiDB-lite"/>
    </source>
</evidence>
<proteinExistence type="predicted"/>
<dbReference type="EMBL" id="BPQB01000020">
    <property type="protein sequence ID" value="GJE91242.1"/>
    <property type="molecule type" value="Genomic_DNA"/>
</dbReference>
<dbReference type="AlphaFoldDB" id="A0A9P3LEQ7"/>
<dbReference type="Proteomes" id="UP000703269">
    <property type="component" value="Unassembled WGS sequence"/>
</dbReference>
<comment type="caution">
    <text evidence="2">The sequence shown here is derived from an EMBL/GenBank/DDBJ whole genome shotgun (WGS) entry which is preliminary data.</text>
</comment>
<gene>
    <name evidence="2" type="ORF">PsYK624_073910</name>
</gene>
<keyword evidence="3" id="KW-1185">Reference proteome</keyword>
<feature type="region of interest" description="Disordered" evidence="1">
    <location>
        <begin position="59"/>
        <end position="100"/>
    </location>
</feature>
<name>A0A9P3LEQ7_9APHY</name>
<feature type="region of interest" description="Disordered" evidence="1">
    <location>
        <begin position="1"/>
        <end position="29"/>
    </location>
</feature>
<evidence type="ECO:0000313" key="3">
    <source>
        <dbReference type="Proteomes" id="UP000703269"/>
    </source>
</evidence>
<sequence>MTIAATSAPIDSFANQRARRARTGDFDGGDVDAEVYLVLASTARHQCLRCRPRDLLLTRSASFKNTKRKSRGQKPQPAVVSSTWHPTPPQPILESDADEP</sequence>
<accession>A0A9P3LEQ7</accession>
<organism evidence="2 3">
    <name type="scientific">Phanerochaete sordida</name>
    <dbReference type="NCBI Taxonomy" id="48140"/>
    <lineage>
        <taxon>Eukaryota</taxon>
        <taxon>Fungi</taxon>
        <taxon>Dikarya</taxon>
        <taxon>Basidiomycota</taxon>
        <taxon>Agaricomycotina</taxon>
        <taxon>Agaricomycetes</taxon>
        <taxon>Polyporales</taxon>
        <taxon>Phanerochaetaceae</taxon>
        <taxon>Phanerochaete</taxon>
    </lineage>
</organism>
<protein>
    <submittedName>
        <fullName evidence="2">Uncharacterized protein</fullName>
    </submittedName>
</protein>